<evidence type="ECO:0000313" key="1">
    <source>
        <dbReference type="EMBL" id="KAL0903890.1"/>
    </source>
</evidence>
<name>A0ABD0TW18_DENTH</name>
<proteinExistence type="predicted"/>
<protein>
    <submittedName>
        <fullName evidence="1">Uncharacterized protein</fullName>
    </submittedName>
</protein>
<comment type="caution">
    <text evidence="1">The sequence shown here is derived from an EMBL/GenBank/DDBJ whole genome shotgun (WGS) entry which is preliminary data.</text>
</comment>
<dbReference type="Proteomes" id="UP001552299">
    <property type="component" value="Unassembled WGS sequence"/>
</dbReference>
<sequence>MGDNLPLCSWKKHKSVKISCASLMKTKFPSAPGTCQSSFSHKIPKHIDRISYEMPTQTSVLAYTYVYACALIYRILDGHSCSSATSMKTSCVKGLRLFIINRLSPLHIIPKELKPTQPRQASPIHQLALLFSQEAISSNNNGKGFYFPLQLSMLSSQLLNLHLHNRITLDCHTFEDLLLPSRQGELNGFQHLPLNLMLFDEGTPLCLELKIEDMEQIFSSVKSEKAMTRVSKQYFEKELQQLGPIASLPSMRKKTSNKTIGGDLVISRRQGTHIKGSNNKSELCRLHQATIPSFSGVFTWETMLSSSHRIVIGTRAPHLSHSAVIPHLTAIAPVLFELGIIVLGKASIMRPLLADSLSYPVKRGSALKLRKLDIKDGEGGGMLGRLKDMESVGVRLGASHYGLSDLRCPPTMVLTTSFPDYGPYNLCHQITVLPTFIIIQRSF</sequence>
<keyword evidence="2" id="KW-1185">Reference proteome</keyword>
<gene>
    <name evidence="1" type="ORF">M5K25_025949</name>
</gene>
<dbReference type="EMBL" id="JANQDX010000019">
    <property type="protein sequence ID" value="KAL0903890.1"/>
    <property type="molecule type" value="Genomic_DNA"/>
</dbReference>
<dbReference type="AlphaFoldDB" id="A0ABD0TW18"/>
<accession>A0ABD0TW18</accession>
<evidence type="ECO:0000313" key="2">
    <source>
        <dbReference type="Proteomes" id="UP001552299"/>
    </source>
</evidence>
<organism evidence="1 2">
    <name type="scientific">Dendrobium thyrsiflorum</name>
    <name type="common">Pinecone-like raceme dendrobium</name>
    <name type="synonym">Orchid</name>
    <dbReference type="NCBI Taxonomy" id="117978"/>
    <lineage>
        <taxon>Eukaryota</taxon>
        <taxon>Viridiplantae</taxon>
        <taxon>Streptophyta</taxon>
        <taxon>Embryophyta</taxon>
        <taxon>Tracheophyta</taxon>
        <taxon>Spermatophyta</taxon>
        <taxon>Magnoliopsida</taxon>
        <taxon>Liliopsida</taxon>
        <taxon>Asparagales</taxon>
        <taxon>Orchidaceae</taxon>
        <taxon>Epidendroideae</taxon>
        <taxon>Malaxideae</taxon>
        <taxon>Dendrobiinae</taxon>
        <taxon>Dendrobium</taxon>
    </lineage>
</organism>
<reference evidence="1 2" key="1">
    <citation type="journal article" date="2024" name="Plant Biotechnol. J.">
        <title>Dendrobium thyrsiflorum genome and its molecular insights into genes involved in important horticultural traits.</title>
        <authorList>
            <person name="Chen B."/>
            <person name="Wang J.Y."/>
            <person name="Zheng P.J."/>
            <person name="Li K.L."/>
            <person name="Liang Y.M."/>
            <person name="Chen X.F."/>
            <person name="Zhang C."/>
            <person name="Zhao X."/>
            <person name="He X."/>
            <person name="Zhang G.Q."/>
            <person name="Liu Z.J."/>
            <person name="Xu Q."/>
        </authorList>
    </citation>
    <scope>NUCLEOTIDE SEQUENCE [LARGE SCALE GENOMIC DNA]</scope>
    <source>
        <strain evidence="1">GZMU011</strain>
    </source>
</reference>